<keyword evidence="1" id="KW-0175">Coiled coil</keyword>
<organism evidence="2 3">
    <name type="scientific">Borrelia andersonii</name>
    <name type="common">Borreliella andersonii</name>
    <dbReference type="NCBI Taxonomy" id="42109"/>
    <lineage>
        <taxon>Bacteria</taxon>
        <taxon>Pseudomonadati</taxon>
        <taxon>Spirochaetota</taxon>
        <taxon>Spirochaetia</taxon>
        <taxon>Spirochaetales</taxon>
        <taxon>Borreliaceae</taxon>
        <taxon>Borreliella</taxon>
    </lineage>
</organism>
<evidence type="ECO:0000313" key="3">
    <source>
        <dbReference type="Proteomes" id="UP001305787"/>
    </source>
</evidence>
<keyword evidence="2" id="KW-0614">Plasmid</keyword>
<dbReference type="Pfam" id="PF02414">
    <property type="entry name" value="Borrelia_orfA"/>
    <property type="match status" value="1"/>
</dbReference>
<evidence type="ECO:0000313" key="2">
    <source>
        <dbReference type="EMBL" id="WNY66349.1"/>
    </source>
</evidence>
<protein>
    <submittedName>
        <fullName evidence="2">Plasmid maintenance protein</fullName>
    </submittedName>
</protein>
<reference evidence="2" key="1">
    <citation type="submission" date="2023-07" db="EMBL/GenBank/DDBJ databases">
        <title>Genome sequencing of multiple Borrelia sensu lato isolates.</title>
        <authorList>
            <person name="Mongodin E.F."/>
            <person name="Rudenko N."/>
            <person name="Fraser C.M."/>
            <person name="Schutzer S."/>
            <person name="Luft B."/>
            <person name="Morgan R."/>
            <person name="Chastens S."/>
            <person name="Qiu W."/>
        </authorList>
    </citation>
    <scope>NUCLEOTIDE SEQUENCE [LARGE SCALE GENOMIC DNA]</scope>
    <source>
        <strain evidence="2">21038</strain>
    </source>
</reference>
<gene>
    <name evidence="2" type="ORF">QIA45_04530</name>
</gene>
<accession>A0ABZ0CG95</accession>
<dbReference type="EMBL" id="CP132460">
    <property type="protein sequence ID" value="WNY66349.1"/>
    <property type="molecule type" value="Genomic_DNA"/>
</dbReference>
<feature type="coiled-coil region" evidence="1">
    <location>
        <begin position="260"/>
        <end position="295"/>
    </location>
</feature>
<proteinExistence type="predicted"/>
<keyword evidence="3" id="KW-1185">Reference proteome</keyword>
<dbReference type="RefSeq" id="WP_316255707.1">
    <property type="nucleotide sequence ID" value="NZ_CP132460.1"/>
</dbReference>
<geneLocation type="plasmid" evidence="2 3">
    <name>lp54</name>
</geneLocation>
<evidence type="ECO:0000256" key="1">
    <source>
        <dbReference type="SAM" id="Coils"/>
    </source>
</evidence>
<sequence>MKTLKQKSPSTTKRIKKTTIDFQRNLIVLISTLNFINLNFKKYTQKNILYFLNKNLERNKQKLIKLKTLQNYLYILEKKFKVTLNYCKHLGKNSGSETYYKLKYEKEKCYLIINTYFKEKVINKINEFTQRIKKFNQINSSVKWECINNTNNIYKYKYKEYRNIHKNHKKTTNNETIKKYLSKCSFKTEIPALIMNLETTNSIKIYHLRNLKHIENELKEINPKIIEKHISKTIKENANNPGYLCKFFKNSGYKRIIHKIKETEKKHKNKKEILKKILESKIKELENEQYKKEDLEKFFSKTYKIYKIKPHFIIEHKKYSDLDTLVKKARAEVSKIQDKTTKIKSIKNNIFSILLEQLRHKVEEEKLIPTLKKFIENEPDLKYSKVFDNSYYNNLIKIVS</sequence>
<dbReference type="Proteomes" id="UP001305787">
    <property type="component" value="Plasmid lp54"/>
</dbReference>
<name>A0ABZ0CG95_BORAD</name>
<dbReference type="InterPro" id="IPR003459">
    <property type="entry name" value="Borrelia_plasmid_OrfA"/>
</dbReference>